<name>A0A9W9P4J8_PENCI</name>
<dbReference type="Proteomes" id="UP001147733">
    <property type="component" value="Unassembled WGS sequence"/>
</dbReference>
<dbReference type="GeneID" id="81382591"/>
<dbReference type="AlphaFoldDB" id="A0A9W9P4J8"/>
<reference evidence="1" key="2">
    <citation type="journal article" date="2023" name="IMA Fungus">
        <title>Comparative genomic study of the Penicillium genus elucidates a diverse pangenome and 15 lateral gene transfer events.</title>
        <authorList>
            <person name="Petersen C."/>
            <person name="Sorensen T."/>
            <person name="Nielsen M.R."/>
            <person name="Sondergaard T.E."/>
            <person name="Sorensen J.L."/>
            <person name="Fitzpatrick D.A."/>
            <person name="Frisvad J.C."/>
            <person name="Nielsen K.L."/>
        </authorList>
    </citation>
    <scope>NUCLEOTIDE SEQUENCE</scope>
    <source>
        <strain evidence="1">IBT 23319</strain>
    </source>
</reference>
<keyword evidence="2" id="KW-1185">Reference proteome</keyword>
<organism evidence="1 2">
    <name type="scientific">Penicillium citrinum</name>
    <dbReference type="NCBI Taxonomy" id="5077"/>
    <lineage>
        <taxon>Eukaryota</taxon>
        <taxon>Fungi</taxon>
        <taxon>Dikarya</taxon>
        <taxon>Ascomycota</taxon>
        <taxon>Pezizomycotina</taxon>
        <taxon>Eurotiomycetes</taxon>
        <taxon>Eurotiomycetidae</taxon>
        <taxon>Eurotiales</taxon>
        <taxon>Aspergillaceae</taxon>
        <taxon>Penicillium</taxon>
    </lineage>
</organism>
<dbReference type="RefSeq" id="XP_056502836.1">
    <property type="nucleotide sequence ID" value="XM_056643424.1"/>
</dbReference>
<evidence type="ECO:0000313" key="1">
    <source>
        <dbReference type="EMBL" id="KAJ5235336.1"/>
    </source>
</evidence>
<gene>
    <name evidence="1" type="ORF">N7469_004504</name>
</gene>
<comment type="caution">
    <text evidence="1">The sequence shown here is derived from an EMBL/GenBank/DDBJ whole genome shotgun (WGS) entry which is preliminary data.</text>
</comment>
<sequence>MACTHHFHTAIHTPQRAKEPTQIDLSTILGTVAAGAGATAAVWSQGRPCGTICGAHPEADSAQKKEKGPIKVPTYQRKLRRVKIAVGHWSLANGHKGPERFHPFSLCFSVR</sequence>
<protein>
    <submittedName>
        <fullName evidence="1">Uncharacterized protein</fullName>
    </submittedName>
</protein>
<reference evidence="1" key="1">
    <citation type="submission" date="2022-11" db="EMBL/GenBank/DDBJ databases">
        <authorList>
            <person name="Petersen C."/>
        </authorList>
    </citation>
    <scope>NUCLEOTIDE SEQUENCE</scope>
    <source>
        <strain evidence="1">IBT 23319</strain>
    </source>
</reference>
<proteinExistence type="predicted"/>
<dbReference type="EMBL" id="JAPQKT010000003">
    <property type="protein sequence ID" value="KAJ5235336.1"/>
    <property type="molecule type" value="Genomic_DNA"/>
</dbReference>
<evidence type="ECO:0000313" key="2">
    <source>
        <dbReference type="Proteomes" id="UP001147733"/>
    </source>
</evidence>
<accession>A0A9W9P4J8</accession>